<protein>
    <submittedName>
        <fullName evidence="2">Uncharacterized protein</fullName>
    </submittedName>
</protein>
<feature type="chain" id="PRO_5012472263" evidence="1">
    <location>
        <begin position="21"/>
        <end position="136"/>
    </location>
</feature>
<comment type="caution">
    <text evidence="2">The sequence shown here is derived from an EMBL/GenBank/DDBJ whole genome shotgun (WGS) entry which is preliminary data.</text>
</comment>
<evidence type="ECO:0000313" key="3">
    <source>
        <dbReference type="Proteomes" id="UP000243507"/>
    </source>
</evidence>
<organism evidence="2 3">
    <name type="scientific">Pseudothioclava arenosa</name>
    <dbReference type="NCBI Taxonomy" id="1795308"/>
    <lineage>
        <taxon>Bacteria</taxon>
        <taxon>Pseudomonadati</taxon>
        <taxon>Pseudomonadota</taxon>
        <taxon>Alphaproteobacteria</taxon>
        <taxon>Rhodobacterales</taxon>
        <taxon>Paracoccaceae</taxon>
        <taxon>Pseudothioclava</taxon>
    </lineage>
</organism>
<feature type="signal peptide" evidence="1">
    <location>
        <begin position="1"/>
        <end position="20"/>
    </location>
</feature>
<dbReference type="RefSeq" id="WP_096431637.1">
    <property type="nucleotide sequence ID" value="NZ_NTJD01000003.1"/>
</dbReference>
<evidence type="ECO:0000313" key="2">
    <source>
        <dbReference type="EMBL" id="PCD77057.1"/>
    </source>
</evidence>
<dbReference type="Proteomes" id="UP000243507">
    <property type="component" value="Unassembled WGS sequence"/>
</dbReference>
<proteinExistence type="predicted"/>
<dbReference type="EMBL" id="NTJD01000003">
    <property type="protein sequence ID" value="PCD77057.1"/>
    <property type="molecule type" value="Genomic_DNA"/>
</dbReference>
<dbReference type="AlphaFoldDB" id="A0A2A4CRF7"/>
<name>A0A2A4CRF7_9RHOB</name>
<dbReference type="OrthoDB" id="9816009at2"/>
<keyword evidence="1" id="KW-0732">Signal</keyword>
<sequence>MRKSLSLAAVLGLVALPALAQPMTTAPEIRPILEATQSSWVALREYEGQDLLYFTHLLAWRCGLSEIRYGLNDAPPETVFAMEPCHLDTAQPNAITGADIYLIESLGSVQSVSVEIIYDDGAVARMDYVRKAILMP</sequence>
<evidence type="ECO:0000256" key="1">
    <source>
        <dbReference type="SAM" id="SignalP"/>
    </source>
</evidence>
<accession>A0A2A4CRF7</accession>
<gene>
    <name evidence="2" type="ORF">CLN94_04575</name>
</gene>
<keyword evidence="3" id="KW-1185">Reference proteome</keyword>
<reference evidence="2 3" key="1">
    <citation type="submission" date="2017-09" db="EMBL/GenBank/DDBJ databases">
        <title>A multilocus sequence analysis scheme for characterization of bacteria in the genus Thioclava.</title>
        <authorList>
            <person name="Liu Y."/>
            <person name="Shao Z."/>
        </authorList>
    </citation>
    <scope>NUCLEOTIDE SEQUENCE [LARGE SCALE GENOMIC DNA]</scope>
    <source>
        <strain evidence="2 3">CAU 1312</strain>
    </source>
</reference>